<accession>A0A7C0YCF9</accession>
<comment type="caution">
    <text evidence="7">The sequence shown here is derived from an EMBL/GenBank/DDBJ whole genome shotgun (WGS) entry which is preliminary data.</text>
</comment>
<keyword evidence="3 6" id="KW-0812">Transmembrane</keyword>
<dbReference type="GO" id="GO:0015658">
    <property type="term" value="F:branched-chain amino acid transmembrane transporter activity"/>
    <property type="evidence" value="ECO:0007669"/>
    <property type="project" value="InterPro"/>
</dbReference>
<dbReference type="GO" id="GO:0005886">
    <property type="term" value="C:plasma membrane"/>
    <property type="evidence" value="ECO:0007669"/>
    <property type="project" value="UniProtKB-SubCell"/>
</dbReference>
<organism evidence="7">
    <name type="scientific">Thermosulfidibacter takaii</name>
    <dbReference type="NCBI Taxonomy" id="412593"/>
    <lineage>
        <taxon>Bacteria</taxon>
        <taxon>Pseudomonadati</taxon>
        <taxon>Thermosulfidibacterota</taxon>
        <taxon>Thermosulfidibacteria</taxon>
        <taxon>Thermosulfidibacterales</taxon>
        <taxon>Thermosulfidibacteraceae</taxon>
    </lineage>
</organism>
<comment type="subcellular location">
    <subcellularLocation>
        <location evidence="1">Cell membrane</location>
        <topology evidence="1">Multi-pass membrane protein</topology>
    </subcellularLocation>
</comment>
<dbReference type="InterPro" id="IPR043428">
    <property type="entry name" value="LivM-like"/>
</dbReference>
<keyword evidence="2" id="KW-1003">Cell membrane</keyword>
<evidence type="ECO:0000256" key="6">
    <source>
        <dbReference type="SAM" id="Phobius"/>
    </source>
</evidence>
<dbReference type="InterPro" id="IPR001851">
    <property type="entry name" value="ABC_transp_permease"/>
</dbReference>
<evidence type="ECO:0000256" key="3">
    <source>
        <dbReference type="ARBA" id="ARBA00022692"/>
    </source>
</evidence>
<evidence type="ECO:0000256" key="5">
    <source>
        <dbReference type="ARBA" id="ARBA00023136"/>
    </source>
</evidence>
<dbReference type="CDD" id="cd06581">
    <property type="entry name" value="TM_PBP1_LivM_like"/>
    <property type="match status" value="1"/>
</dbReference>
<dbReference type="PANTHER" id="PTHR30482">
    <property type="entry name" value="HIGH-AFFINITY BRANCHED-CHAIN AMINO ACID TRANSPORT SYSTEM PERMEASE"/>
    <property type="match status" value="1"/>
</dbReference>
<keyword evidence="5 6" id="KW-0472">Membrane</keyword>
<keyword evidence="4 6" id="KW-1133">Transmembrane helix</keyword>
<gene>
    <name evidence="7" type="ORF">ENF32_00405</name>
</gene>
<proteinExistence type="predicted"/>
<protein>
    <submittedName>
        <fullName evidence="7">Branched-chain amino acid ABC transporter permease</fullName>
    </submittedName>
</protein>
<feature type="transmembrane region" description="Helical" evidence="6">
    <location>
        <begin position="95"/>
        <end position="118"/>
    </location>
</feature>
<dbReference type="Proteomes" id="UP000885690">
    <property type="component" value="Unassembled WGS sequence"/>
</dbReference>
<dbReference type="EMBL" id="DQWS01000018">
    <property type="protein sequence ID" value="HDD52519.1"/>
    <property type="molecule type" value="Genomic_DNA"/>
</dbReference>
<feature type="transmembrane region" description="Helical" evidence="6">
    <location>
        <begin position="130"/>
        <end position="155"/>
    </location>
</feature>
<feature type="non-terminal residue" evidence="7">
    <location>
        <position position="1"/>
    </location>
</feature>
<evidence type="ECO:0000256" key="1">
    <source>
        <dbReference type="ARBA" id="ARBA00004651"/>
    </source>
</evidence>
<name>A0A7C0YCF9_9BACT</name>
<evidence type="ECO:0000256" key="2">
    <source>
        <dbReference type="ARBA" id="ARBA00022475"/>
    </source>
</evidence>
<dbReference type="PANTHER" id="PTHR30482:SF18">
    <property type="entry name" value="BRANCHED AMINO ACID TRANSPORT SYSTEM PERMEASE"/>
    <property type="match status" value="1"/>
</dbReference>
<feature type="transmembrane region" description="Helical" evidence="6">
    <location>
        <begin position="167"/>
        <end position="189"/>
    </location>
</feature>
<sequence length="200" mass="21700">TLGLGIILYILFVQLKGITGGASGLSGIQPVHAGDLYLDTPRRYCYLVWSLVILAFLFSLNLVKSRSGLALRALHYSEVAASTLGIDVAKYKLQVFVFSCVLAALGGVLYAHYITFISPETFGFMYSIKLVVMIVLGGMYSLWGALLGGAFLSLLPEFLHRLEDLEVMVHGLILLMVLIFLPGGLTGLIQKIGEKIRGSS</sequence>
<dbReference type="Pfam" id="PF02653">
    <property type="entry name" value="BPD_transp_2"/>
    <property type="match status" value="1"/>
</dbReference>
<feature type="transmembrane region" description="Helical" evidence="6">
    <location>
        <begin position="43"/>
        <end position="62"/>
    </location>
</feature>
<evidence type="ECO:0000256" key="4">
    <source>
        <dbReference type="ARBA" id="ARBA00022989"/>
    </source>
</evidence>
<dbReference type="AlphaFoldDB" id="A0A7C0YCF9"/>
<evidence type="ECO:0000313" key="7">
    <source>
        <dbReference type="EMBL" id="HDD52519.1"/>
    </source>
</evidence>
<reference evidence="7" key="1">
    <citation type="journal article" date="2020" name="mSystems">
        <title>Genome- and Community-Level Interaction Insights into Carbon Utilization and Element Cycling Functions of Hydrothermarchaeota in Hydrothermal Sediment.</title>
        <authorList>
            <person name="Zhou Z."/>
            <person name="Liu Y."/>
            <person name="Xu W."/>
            <person name="Pan J."/>
            <person name="Luo Z.H."/>
            <person name="Li M."/>
        </authorList>
    </citation>
    <scope>NUCLEOTIDE SEQUENCE [LARGE SCALE GENOMIC DNA]</scope>
    <source>
        <strain evidence="7">HyVt-115</strain>
    </source>
</reference>